<evidence type="ECO:0000313" key="2">
    <source>
        <dbReference type="Ensembl" id="ENSPTXP00000024794.1"/>
    </source>
</evidence>
<feature type="signal peptide" evidence="1">
    <location>
        <begin position="1"/>
        <end position="19"/>
    </location>
</feature>
<sequence>MLVVCYSTSLSLFLPMCTHSPNGELPQQQWSPTSGPGWSMRKFWWSAEKCLPQSTPPKAINSGCKGTQGCTGHMALWPSANLTLSRAMRAGTGR</sequence>
<evidence type="ECO:0008006" key="4">
    <source>
        <dbReference type="Google" id="ProtNLM"/>
    </source>
</evidence>
<dbReference type="Proteomes" id="UP000472273">
    <property type="component" value="Unplaced"/>
</dbReference>
<evidence type="ECO:0000256" key="1">
    <source>
        <dbReference type="SAM" id="SignalP"/>
    </source>
</evidence>
<proteinExistence type="predicted"/>
<organism evidence="2 3">
    <name type="scientific">Pseudonaja textilis</name>
    <name type="common">Eastern brown snake</name>
    <dbReference type="NCBI Taxonomy" id="8673"/>
    <lineage>
        <taxon>Eukaryota</taxon>
        <taxon>Metazoa</taxon>
        <taxon>Chordata</taxon>
        <taxon>Craniata</taxon>
        <taxon>Vertebrata</taxon>
        <taxon>Euteleostomi</taxon>
        <taxon>Lepidosauria</taxon>
        <taxon>Squamata</taxon>
        <taxon>Bifurcata</taxon>
        <taxon>Unidentata</taxon>
        <taxon>Episquamata</taxon>
        <taxon>Toxicofera</taxon>
        <taxon>Serpentes</taxon>
        <taxon>Colubroidea</taxon>
        <taxon>Elapidae</taxon>
        <taxon>Hydrophiinae</taxon>
        <taxon>Pseudonaja</taxon>
    </lineage>
</organism>
<dbReference type="AlphaFoldDB" id="A0A670ZPT9"/>
<accession>A0A670ZPT9</accession>
<reference evidence="2" key="2">
    <citation type="submission" date="2025-09" db="UniProtKB">
        <authorList>
            <consortium name="Ensembl"/>
        </authorList>
    </citation>
    <scope>IDENTIFICATION</scope>
</reference>
<evidence type="ECO:0000313" key="3">
    <source>
        <dbReference type="Proteomes" id="UP000472273"/>
    </source>
</evidence>
<protein>
    <recommendedName>
        <fullName evidence="4">Secreted protein</fullName>
    </recommendedName>
</protein>
<reference evidence="2" key="1">
    <citation type="submission" date="2025-08" db="UniProtKB">
        <authorList>
            <consortium name="Ensembl"/>
        </authorList>
    </citation>
    <scope>IDENTIFICATION</scope>
</reference>
<keyword evidence="3" id="KW-1185">Reference proteome</keyword>
<keyword evidence="1" id="KW-0732">Signal</keyword>
<feature type="chain" id="PRO_5025658606" description="Secreted protein" evidence="1">
    <location>
        <begin position="20"/>
        <end position="94"/>
    </location>
</feature>
<dbReference type="Ensembl" id="ENSPTXT00000025561.1">
    <property type="protein sequence ID" value="ENSPTXP00000024794.1"/>
    <property type="gene ID" value="ENSPTXG00000017292.1"/>
</dbReference>
<name>A0A670ZPT9_PSETE</name>